<organism evidence="6 7">
    <name type="scientific">Massilia atriviolacea</name>
    <dbReference type="NCBI Taxonomy" id="2495579"/>
    <lineage>
        <taxon>Bacteria</taxon>
        <taxon>Pseudomonadati</taxon>
        <taxon>Pseudomonadota</taxon>
        <taxon>Betaproteobacteria</taxon>
        <taxon>Burkholderiales</taxon>
        <taxon>Oxalobacteraceae</taxon>
        <taxon>Telluria group</taxon>
        <taxon>Massilia</taxon>
    </lineage>
</organism>
<dbReference type="InterPro" id="IPR000160">
    <property type="entry name" value="GGDEF_dom"/>
</dbReference>
<reference evidence="6 7" key="1">
    <citation type="submission" date="2018-12" db="EMBL/GenBank/DDBJ databases">
        <authorList>
            <person name="Yang E."/>
        </authorList>
    </citation>
    <scope>NUCLEOTIDE SEQUENCE [LARGE SCALE GENOMIC DNA]</scope>
    <source>
        <strain evidence="6 7">SOD</strain>
    </source>
</reference>
<evidence type="ECO:0000313" key="7">
    <source>
        <dbReference type="Proteomes" id="UP000278085"/>
    </source>
</evidence>
<evidence type="ECO:0000259" key="5">
    <source>
        <dbReference type="PROSITE" id="PS50887"/>
    </source>
</evidence>
<evidence type="ECO:0000256" key="2">
    <source>
        <dbReference type="ARBA" id="ARBA00034247"/>
    </source>
</evidence>
<dbReference type="InterPro" id="IPR050469">
    <property type="entry name" value="Diguanylate_Cyclase"/>
</dbReference>
<dbReference type="CDD" id="cd01949">
    <property type="entry name" value="GGDEF"/>
    <property type="match status" value="1"/>
</dbReference>
<dbReference type="PANTHER" id="PTHR45138">
    <property type="entry name" value="REGULATORY COMPONENTS OF SENSORY TRANSDUCTION SYSTEM"/>
    <property type="match status" value="1"/>
</dbReference>
<keyword evidence="7" id="KW-1185">Reference proteome</keyword>
<feature type="transmembrane region" description="Helical" evidence="4">
    <location>
        <begin position="434"/>
        <end position="453"/>
    </location>
</feature>
<dbReference type="SMART" id="SM00267">
    <property type="entry name" value="GGDEF"/>
    <property type="match status" value="1"/>
</dbReference>
<dbReference type="GO" id="GO:0005886">
    <property type="term" value="C:plasma membrane"/>
    <property type="evidence" value="ECO:0007669"/>
    <property type="project" value="TreeGrafter"/>
</dbReference>
<dbReference type="EC" id="2.7.7.65" evidence="1"/>
<name>A0A430HJQ0_9BURK</name>
<dbReference type="Pfam" id="PF00990">
    <property type="entry name" value="GGDEF"/>
    <property type="match status" value="1"/>
</dbReference>
<gene>
    <name evidence="6" type="ORF">EJB06_18875</name>
</gene>
<evidence type="ECO:0000313" key="6">
    <source>
        <dbReference type="EMBL" id="RSZ57742.1"/>
    </source>
</evidence>
<keyword evidence="4" id="KW-0472">Membrane</keyword>
<feature type="coiled-coil region" evidence="3">
    <location>
        <begin position="413"/>
        <end position="473"/>
    </location>
</feature>
<comment type="caution">
    <text evidence="6">The sequence shown here is derived from an EMBL/GenBank/DDBJ whole genome shotgun (WGS) entry which is preliminary data.</text>
</comment>
<dbReference type="FunFam" id="3.30.70.270:FF:000001">
    <property type="entry name" value="Diguanylate cyclase domain protein"/>
    <property type="match status" value="1"/>
</dbReference>
<dbReference type="PROSITE" id="PS50887">
    <property type="entry name" value="GGDEF"/>
    <property type="match status" value="1"/>
</dbReference>
<dbReference type="GO" id="GO:0043709">
    <property type="term" value="P:cell adhesion involved in single-species biofilm formation"/>
    <property type="evidence" value="ECO:0007669"/>
    <property type="project" value="TreeGrafter"/>
</dbReference>
<evidence type="ECO:0000256" key="4">
    <source>
        <dbReference type="SAM" id="Phobius"/>
    </source>
</evidence>
<keyword evidence="4" id="KW-1133">Transmembrane helix</keyword>
<dbReference type="Proteomes" id="UP000278085">
    <property type="component" value="Unassembled WGS sequence"/>
</dbReference>
<dbReference type="InterPro" id="IPR011990">
    <property type="entry name" value="TPR-like_helical_dom_sf"/>
</dbReference>
<dbReference type="GO" id="GO:1902201">
    <property type="term" value="P:negative regulation of bacterial-type flagellum-dependent cell motility"/>
    <property type="evidence" value="ECO:0007669"/>
    <property type="project" value="TreeGrafter"/>
</dbReference>
<dbReference type="InterPro" id="IPR019734">
    <property type="entry name" value="TPR_rpt"/>
</dbReference>
<keyword evidence="4" id="KW-0812">Transmembrane</keyword>
<dbReference type="EMBL" id="RXLQ01000009">
    <property type="protein sequence ID" value="RSZ57742.1"/>
    <property type="molecule type" value="Genomic_DNA"/>
</dbReference>
<dbReference type="SUPFAM" id="SSF48452">
    <property type="entry name" value="TPR-like"/>
    <property type="match status" value="2"/>
</dbReference>
<dbReference type="GO" id="GO:0052621">
    <property type="term" value="F:diguanylate cyclase activity"/>
    <property type="evidence" value="ECO:0007669"/>
    <property type="project" value="UniProtKB-EC"/>
</dbReference>
<dbReference type="InterPro" id="IPR043128">
    <property type="entry name" value="Rev_trsase/Diguanyl_cyclase"/>
</dbReference>
<dbReference type="Gene3D" id="3.30.70.270">
    <property type="match status" value="1"/>
</dbReference>
<dbReference type="NCBIfam" id="TIGR00254">
    <property type="entry name" value="GGDEF"/>
    <property type="match status" value="1"/>
</dbReference>
<dbReference type="SUPFAM" id="SSF55073">
    <property type="entry name" value="Nucleotide cyclase"/>
    <property type="match status" value="1"/>
</dbReference>
<proteinExistence type="predicted"/>
<dbReference type="AlphaFoldDB" id="A0A430HJQ0"/>
<evidence type="ECO:0000256" key="1">
    <source>
        <dbReference type="ARBA" id="ARBA00012528"/>
    </source>
</evidence>
<accession>A0A430HJQ0</accession>
<protein>
    <recommendedName>
        <fullName evidence="1">diguanylate cyclase</fullName>
        <ecNumber evidence="1">2.7.7.65</ecNumber>
    </recommendedName>
</protein>
<feature type="domain" description="GGDEF" evidence="5">
    <location>
        <begin position="510"/>
        <end position="647"/>
    </location>
</feature>
<dbReference type="RefSeq" id="WP_126075550.1">
    <property type="nucleotide sequence ID" value="NZ_CP051166.1"/>
</dbReference>
<keyword evidence="3" id="KW-0175">Coiled coil</keyword>
<sequence length="696" mass="77079">MLAGLSDTPSGRKVRVLLASLCLVSGLAHAQHPVLDARLLEIREINRYVPPRALGELRKIEAEARAAPVRTKADFLVQLCLALRGLNQVPEALAAAEELIAFGRETRDNVVIAKGLLTKAYVVSRMDQLALSHQLAWEGEKIANTTGDMVLRVQAAITSGQAYAEDGNFPAAMGKMQTALTLARQHGEPIPKVQALNSLAILYGQLNEHDKGFEALEEATALAEQTNSPGRLATLKDTEYGLAVDTNQPQRGLRALLAGLEYERRIGAEAMIAGTLVNLSDSYLKQHDYARTLSYGNQALRAGRRLNDDSTVATAHLNLGQAHLGLGSLSEGKRHFELGLAWYEKVGDKPELQEVLMEYGAALERAGDMAGAVKAYHRERALSNELFEKRRQKATLELQEKYDTEKKQRQIELLSRENQLKTTEIDNRRLQQRVWWLLAVVFALAALVVGILYRKVRHANAQLKVKNLELKQQSSRDPLTGLYNRRHFQEFMRSHLQVEKRGAGTSGEEIVGALFLLDVDHFKHVNDSHGHAAGDAVLKTIADSLREILRETDMIVRWGGEEFLAFLPAIPRSGVEEIARRLLSGISQQRIDYQDKALSVNVSIGFAPFPLIPGTNALPWERAVNLVDMALYLAKAHGRNRAYGVRGFANFEQTTMEHIEQDLERAWGAGYVDMSIVLGAAQEPKNPAAPPKLTIV</sequence>
<comment type="catalytic activity">
    <reaction evidence="2">
        <text>2 GTP = 3',3'-c-di-GMP + 2 diphosphate</text>
        <dbReference type="Rhea" id="RHEA:24898"/>
        <dbReference type="ChEBI" id="CHEBI:33019"/>
        <dbReference type="ChEBI" id="CHEBI:37565"/>
        <dbReference type="ChEBI" id="CHEBI:58805"/>
        <dbReference type="EC" id="2.7.7.65"/>
    </reaction>
</comment>
<dbReference type="InterPro" id="IPR029787">
    <property type="entry name" value="Nucleotide_cyclase"/>
</dbReference>
<dbReference type="OrthoDB" id="9813903at2"/>
<dbReference type="PANTHER" id="PTHR45138:SF9">
    <property type="entry name" value="DIGUANYLATE CYCLASE DGCM-RELATED"/>
    <property type="match status" value="1"/>
</dbReference>
<dbReference type="SMART" id="SM00028">
    <property type="entry name" value="TPR"/>
    <property type="match status" value="5"/>
</dbReference>
<evidence type="ECO:0000256" key="3">
    <source>
        <dbReference type="SAM" id="Coils"/>
    </source>
</evidence>
<dbReference type="Gene3D" id="1.25.40.10">
    <property type="entry name" value="Tetratricopeptide repeat domain"/>
    <property type="match status" value="2"/>
</dbReference>